<dbReference type="Proteomes" id="UP001330749">
    <property type="component" value="Unassembled WGS sequence"/>
</dbReference>
<dbReference type="EMBL" id="JARMQG010000220">
    <property type="protein sequence ID" value="MED3563794.1"/>
    <property type="molecule type" value="Genomic_DNA"/>
</dbReference>
<evidence type="ECO:0000313" key="2">
    <source>
        <dbReference type="Proteomes" id="UP001330749"/>
    </source>
</evidence>
<reference evidence="1 2" key="1">
    <citation type="submission" date="2023-03" db="EMBL/GenBank/DDBJ databases">
        <title>Bacillus Genome Sequencing.</title>
        <authorList>
            <person name="Dunlap C."/>
        </authorList>
    </citation>
    <scope>NUCLEOTIDE SEQUENCE [LARGE SCALE GENOMIC DNA]</scope>
    <source>
        <strain evidence="1 2">B-14544</strain>
    </source>
</reference>
<gene>
    <name evidence="1" type="ORF">P4447_15320</name>
</gene>
<comment type="caution">
    <text evidence="1">The sequence shown here is derived from an EMBL/GenBank/DDBJ whole genome shotgun (WGS) entry which is preliminary data.</text>
</comment>
<protein>
    <submittedName>
        <fullName evidence="1">Uncharacterized protein</fullName>
    </submittedName>
</protein>
<organism evidence="1 2">
    <name type="scientific">Bacillus xiapuensis</name>
    <dbReference type="NCBI Taxonomy" id="2014075"/>
    <lineage>
        <taxon>Bacteria</taxon>
        <taxon>Bacillati</taxon>
        <taxon>Bacillota</taxon>
        <taxon>Bacilli</taxon>
        <taxon>Bacillales</taxon>
        <taxon>Bacillaceae</taxon>
        <taxon>Bacillus</taxon>
    </lineage>
</organism>
<evidence type="ECO:0000313" key="1">
    <source>
        <dbReference type="EMBL" id="MED3563794.1"/>
    </source>
</evidence>
<accession>A0ABU6NCP3</accession>
<dbReference type="RefSeq" id="WP_327968867.1">
    <property type="nucleotide sequence ID" value="NZ_JARMQG010000220.1"/>
</dbReference>
<keyword evidence="2" id="KW-1185">Reference proteome</keyword>
<proteinExistence type="predicted"/>
<name>A0ABU6NCP3_9BACI</name>
<sequence length="52" mass="6101">MEQTSPTKNQVIFATEMTLRMLANNEELSPDMKKSYQDVIRHLKFIVGPKYK</sequence>